<name>A0A845GEP1_9BURK</name>
<reference evidence="2" key="1">
    <citation type="submission" date="2019-12" db="EMBL/GenBank/DDBJ databases">
        <title>Novel species isolated from a subtropical stream in China.</title>
        <authorList>
            <person name="Lu H."/>
        </authorList>
    </citation>
    <scope>NUCLEOTIDE SEQUENCE [LARGE SCALE GENOMIC DNA]</scope>
    <source>
        <strain evidence="2">FT81W</strain>
    </source>
</reference>
<gene>
    <name evidence="2" type="ORF">GTP90_00685</name>
</gene>
<evidence type="ECO:0000313" key="3">
    <source>
        <dbReference type="Proteomes" id="UP000447355"/>
    </source>
</evidence>
<evidence type="ECO:0008006" key="4">
    <source>
        <dbReference type="Google" id="ProtNLM"/>
    </source>
</evidence>
<dbReference type="EMBL" id="WWCX01000001">
    <property type="protein sequence ID" value="MYM92371.1"/>
    <property type="molecule type" value="Genomic_DNA"/>
</dbReference>
<feature type="chain" id="PRO_5032378555" description="Secreted protein" evidence="1">
    <location>
        <begin position="20"/>
        <end position="107"/>
    </location>
</feature>
<evidence type="ECO:0000256" key="1">
    <source>
        <dbReference type="SAM" id="SignalP"/>
    </source>
</evidence>
<accession>A0A845GEP1</accession>
<protein>
    <recommendedName>
        <fullName evidence="4">Secreted protein</fullName>
    </recommendedName>
</protein>
<dbReference type="RefSeq" id="WP_161081644.1">
    <property type="nucleotide sequence ID" value="NZ_WWCX01000001.1"/>
</dbReference>
<organism evidence="2 3">
    <name type="scientific">Duganella vulcania</name>
    <dbReference type="NCBI Taxonomy" id="2692166"/>
    <lineage>
        <taxon>Bacteria</taxon>
        <taxon>Pseudomonadati</taxon>
        <taxon>Pseudomonadota</taxon>
        <taxon>Betaproteobacteria</taxon>
        <taxon>Burkholderiales</taxon>
        <taxon>Oxalobacteraceae</taxon>
        <taxon>Telluria group</taxon>
        <taxon>Duganella</taxon>
    </lineage>
</organism>
<keyword evidence="1" id="KW-0732">Signal</keyword>
<dbReference type="Proteomes" id="UP000447355">
    <property type="component" value="Unassembled WGS sequence"/>
</dbReference>
<comment type="caution">
    <text evidence="2">The sequence shown here is derived from an EMBL/GenBank/DDBJ whole genome shotgun (WGS) entry which is preliminary data.</text>
</comment>
<proteinExistence type="predicted"/>
<dbReference type="AlphaFoldDB" id="A0A845GEP1"/>
<sequence length="107" mass="11483">MLKQIVLASLLIAAGAALAADSQPSTPVITRAALQALSPLVIAALEEIEADRGQPIPESELAELLQSEEFAAKYKQVRKQFCTDPANHHYVICMADDTNTDNHAANN</sequence>
<feature type="signal peptide" evidence="1">
    <location>
        <begin position="1"/>
        <end position="19"/>
    </location>
</feature>
<evidence type="ECO:0000313" key="2">
    <source>
        <dbReference type="EMBL" id="MYM92371.1"/>
    </source>
</evidence>